<comment type="subcellular location">
    <subcellularLocation>
        <location evidence="1">Membrane</location>
        <topology evidence="1">Multi-pass membrane protein</topology>
    </subcellularLocation>
</comment>
<feature type="transmembrane region" description="Helical" evidence="5">
    <location>
        <begin position="21"/>
        <end position="38"/>
    </location>
</feature>
<dbReference type="Proteomes" id="UP001596099">
    <property type="component" value="Unassembled WGS sequence"/>
</dbReference>
<evidence type="ECO:0000256" key="4">
    <source>
        <dbReference type="ARBA" id="ARBA00023136"/>
    </source>
</evidence>
<evidence type="ECO:0000256" key="2">
    <source>
        <dbReference type="ARBA" id="ARBA00022692"/>
    </source>
</evidence>
<feature type="transmembrane region" description="Helical" evidence="5">
    <location>
        <begin position="89"/>
        <end position="112"/>
    </location>
</feature>
<accession>A0ABD5RJ77</accession>
<organism evidence="6 7">
    <name type="scientific">Halomarina salina</name>
    <dbReference type="NCBI Taxonomy" id="1872699"/>
    <lineage>
        <taxon>Archaea</taxon>
        <taxon>Methanobacteriati</taxon>
        <taxon>Methanobacteriota</taxon>
        <taxon>Stenosarchaea group</taxon>
        <taxon>Halobacteria</taxon>
        <taxon>Halobacteriales</taxon>
        <taxon>Natronomonadaceae</taxon>
        <taxon>Halomarina</taxon>
    </lineage>
</organism>
<feature type="transmembrane region" description="Helical" evidence="5">
    <location>
        <begin position="58"/>
        <end position="82"/>
    </location>
</feature>
<comment type="caution">
    <text evidence="6">The sequence shown here is derived from an EMBL/GenBank/DDBJ whole genome shotgun (WGS) entry which is preliminary data.</text>
</comment>
<dbReference type="RefSeq" id="WP_247419275.1">
    <property type="nucleotide sequence ID" value="NZ_JALLGW010000002.1"/>
</dbReference>
<protein>
    <submittedName>
        <fullName evidence="6">DoxX family membrane protein</fullName>
    </submittedName>
</protein>
<dbReference type="AlphaFoldDB" id="A0ABD5RJ77"/>
<dbReference type="InterPro" id="IPR032808">
    <property type="entry name" value="DoxX"/>
</dbReference>
<sequence length="139" mass="14807">MGTFHDLDRRGRRLAGRSPDPATLARLALGAMVLLAGVHKLLDPEAWAVYVVDWLAPWLVVSPVVFVLVNGVLEVGFGLALLADRYTAFASLVAAVSLTATVGYLLVVWVLSGRFGDVVARDVGLAGLAWAVVVEALRE</sequence>
<reference evidence="6 7" key="1">
    <citation type="journal article" date="2019" name="Int. J. Syst. Evol. Microbiol.">
        <title>The Global Catalogue of Microorganisms (GCM) 10K type strain sequencing project: providing services to taxonomists for standard genome sequencing and annotation.</title>
        <authorList>
            <consortium name="The Broad Institute Genomics Platform"/>
            <consortium name="The Broad Institute Genome Sequencing Center for Infectious Disease"/>
            <person name="Wu L."/>
            <person name="Ma J."/>
        </authorList>
    </citation>
    <scope>NUCLEOTIDE SEQUENCE [LARGE SCALE GENOMIC DNA]</scope>
    <source>
        <strain evidence="6 7">CGMCC 1.12543</strain>
    </source>
</reference>
<evidence type="ECO:0000256" key="3">
    <source>
        <dbReference type="ARBA" id="ARBA00022989"/>
    </source>
</evidence>
<keyword evidence="4 5" id="KW-0472">Membrane</keyword>
<keyword evidence="3 5" id="KW-1133">Transmembrane helix</keyword>
<evidence type="ECO:0000256" key="1">
    <source>
        <dbReference type="ARBA" id="ARBA00004141"/>
    </source>
</evidence>
<keyword evidence="7" id="KW-1185">Reference proteome</keyword>
<gene>
    <name evidence="6" type="ORF">ACFPYI_03370</name>
</gene>
<dbReference type="EMBL" id="JBHSQH010000001">
    <property type="protein sequence ID" value="MFC5970360.1"/>
    <property type="molecule type" value="Genomic_DNA"/>
</dbReference>
<dbReference type="GO" id="GO:0016020">
    <property type="term" value="C:membrane"/>
    <property type="evidence" value="ECO:0007669"/>
    <property type="project" value="UniProtKB-SubCell"/>
</dbReference>
<evidence type="ECO:0000256" key="5">
    <source>
        <dbReference type="SAM" id="Phobius"/>
    </source>
</evidence>
<proteinExistence type="predicted"/>
<name>A0ABD5RJ77_9EURY</name>
<dbReference type="Pfam" id="PF07681">
    <property type="entry name" value="DoxX"/>
    <property type="match status" value="1"/>
</dbReference>
<evidence type="ECO:0000313" key="6">
    <source>
        <dbReference type="EMBL" id="MFC5970360.1"/>
    </source>
</evidence>
<evidence type="ECO:0000313" key="7">
    <source>
        <dbReference type="Proteomes" id="UP001596099"/>
    </source>
</evidence>
<keyword evidence="2 5" id="KW-0812">Transmembrane</keyword>